<dbReference type="AlphaFoldDB" id="A0A2T7A1D3"/>
<keyword evidence="4" id="KW-0833">Ubl conjugation pathway</keyword>
<evidence type="ECO:0000313" key="10">
    <source>
        <dbReference type="EMBL" id="PUU81546.1"/>
    </source>
</evidence>
<dbReference type="OrthoDB" id="2420415at2759"/>
<dbReference type="PANTHER" id="PTHR43982">
    <property type="entry name" value="UBIQUITIN CARBOXYL-TERMINAL HYDROLASE"/>
    <property type="match status" value="1"/>
</dbReference>
<feature type="compositionally biased region" description="Pro residues" evidence="8">
    <location>
        <begin position="860"/>
        <end position="883"/>
    </location>
</feature>
<dbReference type="STRING" id="42251.A0A2T7A1D3"/>
<evidence type="ECO:0000313" key="11">
    <source>
        <dbReference type="Proteomes" id="UP000244722"/>
    </source>
</evidence>
<dbReference type="CDD" id="cd02666">
    <property type="entry name" value="Peptidase_C19J"/>
    <property type="match status" value="1"/>
</dbReference>
<dbReference type="SUPFAM" id="SSF54001">
    <property type="entry name" value="Cysteine proteinases"/>
    <property type="match status" value="1"/>
</dbReference>
<keyword evidence="7" id="KW-0175">Coiled coil</keyword>
<dbReference type="PROSITE" id="PS00972">
    <property type="entry name" value="USP_1"/>
    <property type="match status" value="1"/>
</dbReference>
<feature type="domain" description="USP" evidence="9">
    <location>
        <begin position="628"/>
        <end position="1233"/>
    </location>
</feature>
<evidence type="ECO:0000256" key="2">
    <source>
        <dbReference type="ARBA" id="ARBA00012759"/>
    </source>
</evidence>
<evidence type="ECO:0000256" key="6">
    <source>
        <dbReference type="ARBA" id="ARBA00022807"/>
    </source>
</evidence>
<proteinExistence type="predicted"/>
<dbReference type="GO" id="GO:0070628">
    <property type="term" value="F:proteasome binding"/>
    <property type="evidence" value="ECO:0007669"/>
    <property type="project" value="TreeGrafter"/>
</dbReference>
<comment type="catalytic activity">
    <reaction evidence="1">
        <text>Thiol-dependent hydrolysis of ester, thioester, amide, peptide and isopeptide bonds formed by the C-terminal Gly of ubiquitin (a 76-residue protein attached to proteins as an intracellular targeting signal).</text>
        <dbReference type="EC" id="3.4.19.12"/>
    </reaction>
</comment>
<dbReference type="EMBL" id="NESQ01000043">
    <property type="protein sequence ID" value="PUU81546.1"/>
    <property type="molecule type" value="Genomic_DNA"/>
</dbReference>
<dbReference type="InterPro" id="IPR028889">
    <property type="entry name" value="USP"/>
</dbReference>
<dbReference type="FunFam" id="3.90.70.10:FF:000122">
    <property type="entry name" value="Ubiquitin carboxyl-terminal hydrolase 2"/>
    <property type="match status" value="1"/>
</dbReference>
<keyword evidence="5" id="KW-0378">Hydrolase</keyword>
<feature type="region of interest" description="Disordered" evidence="8">
    <location>
        <begin position="766"/>
        <end position="796"/>
    </location>
</feature>
<sequence>MGEMLRDLPSPTVLPGKCAPRFWADLIVYNPLRKERNFLPDNPPHFDPQLHASYEPKHKHVLDVIADKSHYVKSAPVPNRAYKIAAICQSCRMHFNIEVEFTKPVEFSADVIPCPNGDSRNPYRYNPLHHFRYESGLSSPVDTSRYDKKSRKRWMDKRVFSCSSTNCPILVTVTTQPAMIRPDLLELLLSENTREARVKEAARMDPDDVPVDAAPPIPYQVLECLCTYIKNHKGGDQRTIFAENKRYLCNLGGCDEIMRLAHFTKSPDPITNAWIPASPDELEDVDSQVQQDLRGLLEEVTILMDDEKRRGDAPTKSVRVRQKTERAEIGAKWLLGLHKYDTSMGWQFDLTTPEHPHYAGLGAVGDMSDGLINWAYERQRACDPVNAPYYFECFESISKGRKSENLQFEVARLRSEGQFSISDLESSYKSLGVDPTSDDDLIIGVFKSRLADAPRQEGPMREDMRIIGAARRSEKILSFAKLAVGDVADAYKWLRVLESTEDQYILSTYKVRVEDNPDDEINARNALKLIAENRQSNVLYGFLEGNLYETPLEIGAAYSRLGIDDYSLSEDLIVNVFELRKQDAPSQTRDLRAALRSIGQNRNSIKIQSYLETGSADGITKGSAEWPVGLENIGNTCYLNSLLQFYFTVKPLREMILNIDQFQEEEINDEVVERKRVGGRKVSKKEIERAKKFVGHLRTLFQNLITSRASSVTPERDLAYLTLVSSKDEEEEERRISVSYDVPLPPPPPPVICINDDVDDKMDIDEKAPSQSETDDTTSEATLVNENEDLPPPYPGTGDDYVMVYHDGKPSRADDKENLPPLKDITAGVVGAPRPPLQDIDMNEPQGASGAVANKTGPTYGPPTPPPDIPDMPDRPPPVPPRPTKQDPKPDTNLMFGRQQDVTECIGNVMFQVEAAIKPESIGENGEQIDLVKKLFYGTTKQTLSFPNSAETRTKEELFSHLLVDVAEGDRDIYSALDSSFDIEQVDLEGREAKRFLSISHLPPILQIQVQRVQYDRAKASAYKSNSHLKFPDTIYLDRYMETDEPDLKAKREESWVWKEELKALEQRLAELTKTPAGIRVPKALEYTHQWLSELRPDEIPVPPDLLRELEQRTVSMRQECECMAPPRDVKILMTDVDWYGAKVIEARIQELQSRIEQQFTGSCKQGYRIHSVFIHRGSASFGHYWIYIYDFQRKLFRKYNDGYVTEVADPQEVFTHGDINPPTPYFLVFVKEDQSLNIMEAVQRQMATTTI</sequence>
<reference evidence="10 11" key="1">
    <citation type="submission" date="2017-04" db="EMBL/GenBank/DDBJ databases">
        <title>Draft genome sequence of Tuber borchii Vittad., a whitish edible truffle.</title>
        <authorList>
            <consortium name="DOE Joint Genome Institute"/>
            <person name="Murat C."/>
            <person name="Kuo A."/>
            <person name="Barry K.W."/>
            <person name="Clum A."/>
            <person name="Dockter R.B."/>
            <person name="Fauchery L."/>
            <person name="Iotti M."/>
            <person name="Kohler A."/>
            <person name="Labutti K."/>
            <person name="Lindquist E.A."/>
            <person name="Lipzen A."/>
            <person name="Ohm R.A."/>
            <person name="Wang M."/>
            <person name="Grigoriev I.V."/>
            <person name="Zambonelli A."/>
            <person name="Martin F.M."/>
        </authorList>
    </citation>
    <scope>NUCLEOTIDE SEQUENCE [LARGE SCALE GENOMIC DNA]</scope>
    <source>
        <strain evidence="10 11">Tbo3840</strain>
    </source>
</reference>
<evidence type="ECO:0000256" key="7">
    <source>
        <dbReference type="SAM" id="Coils"/>
    </source>
</evidence>
<dbReference type="Pfam" id="PF00443">
    <property type="entry name" value="UCH"/>
    <property type="match status" value="2"/>
</dbReference>
<gene>
    <name evidence="10" type="ORF">B9Z19DRAFT_1106305</name>
</gene>
<dbReference type="Gene3D" id="3.90.70.10">
    <property type="entry name" value="Cysteine proteinases"/>
    <property type="match status" value="2"/>
</dbReference>
<evidence type="ECO:0000256" key="8">
    <source>
        <dbReference type="SAM" id="MobiDB-lite"/>
    </source>
</evidence>
<dbReference type="Proteomes" id="UP000244722">
    <property type="component" value="Unassembled WGS sequence"/>
</dbReference>
<dbReference type="GO" id="GO:0004843">
    <property type="term" value="F:cysteine-type deubiquitinase activity"/>
    <property type="evidence" value="ECO:0007669"/>
    <property type="project" value="UniProtKB-EC"/>
</dbReference>
<accession>A0A2T7A1D3</accession>
<protein>
    <recommendedName>
        <fullName evidence="2">ubiquitinyl hydrolase 1</fullName>
        <ecNumber evidence="2">3.4.19.12</ecNumber>
    </recommendedName>
</protein>
<evidence type="ECO:0000256" key="5">
    <source>
        <dbReference type="ARBA" id="ARBA00022801"/>
    </source>
</evidence>
<dbReference type="GO" id="GO:0061136">
    <property type="term" value="P:regulation of proteasomal protein catabolic process"/>
    <property type="evidence" value="ECO:0007669"/>
    <property type="project" value="TreeGrafter"/>
</dbReference>
<feature type="coiled-coil region" evidence="7">
    <location>
        <begin position="1048"/>
        <end position="1075"/>
    </location>
</feature>
<feature type="compositionally biased region" description="Basic and acidic residues" evidence="8">
    <location>
        <begin position="808"/>
        <end position="818"/>
    </location>
</feature>
<feature type="region of interest" description="Disordered" evidence="8">
    <location>
        <begin position="808"/>
        <end position="892"/>
    </location>
</feature>
<dbReference type="PROSITE" id="PS50235">
    <property type="entry name" value="USP_3"/>
    <property type="match status" value="1"/>
</dbReference>
<keyword evidence="11" id="KW-1185">Reference proteome</keyword>
<organism evidence="10 11">
    <name type="scientific">Tuber borchii</name>
    <name type="common">White truffle</name>
    <dbReference type="NCBI Taxonomy" id="42251"/>
    <lineage>
        <taxon>Eukaryota</taxon>
        <taxon>Fungi</taxon>
        <taxon>Dikarya</taxon>
        <taxon>Ascomycota</taxon>
        <taxon>Pezizomycotina</taxon>
        <taxon>Pezizomycetes</taxon>
        <taxon>Pezizales</taxon>
        <taxon>Tuberaceae</taxon>
        <taxon>Tuber</taxon>
    </lineage>
</organism>
<evidence type="ECO:0000256" key="3">
    <source>
        <dbReference type="ARBA" id="ARBA00022670"/>
    </source>
</evidence>
<evidence type="ECO:0000256" key="1">
    <source>
        <dbReference type="ARBA" id="ARBA00000707"/>
    </source>
</evidence>
<dbReference type="InterPro" id="IPR044635">
    <property type="entry name" value="UBP14-like"/>
</dbReference>
<dbReference type="EC" id="3.4.19.12" evidence="2"/>
<keyword evidence="3" id="KW-0645">Protease</keyword>
<dbReference type="InterPro" id="IPR018200">
    <property type="entry name" value="USP_CS"/>
</dbReference>
<dbReference type="Pfam" id="PF13446">
    <property type="entry name" value="RPT"/>
    <property type="match status" value="4"/>
</dbReference>
<evidence type="ECO:0000259" key="9">
    <source>
        <dbReference type="PROSITE" id="PS50235"/>
    </source>
</evidence>
<dbReference type="GO" id="GO:0043161">
    <property type="term" value="P:proteasome-mediated ubiquitin-dependent protein catabolic process"/>
    <property type="evidence" value="ECO:0007669"/>
    <property type="project" value="InterPro"/>
</dbReference>
<evidence type="ECO:0000256" key="4">
    <source>
        <dbReference type="ARBA" id="ARBA00022786"/>
    </source>
</evidence>
<dbReference type="InterPro" id="IPR001394">
    <property type="entry name" value="Peptidase_C19_UCH"/>
</dbReference>
<dbReference type="PANTHER" id="PTHR43982:SF6">
    <property type="entry name" value="UBIQUITIN CARBOXYL-TERMINAL HYDROLASE 2-RELATED"/>
    <property type="match status" value="1"/>
</dbReference>
<keyword evidence="6" id="KW-0788">Thiol protease</keyword>
<dbReference type="InterPro" id="IPR025305">
    <property type="entry name" value="UCH_repeat_domain"/>
</dbReference>
<dbReference type="GO" id="GO:0016579">
    <property type="term" value="P:protein deubiquitination"/>
    <property type="evidence" value="ECO:0007669"/>
    <property type="project" value="InterPro"/>
</dbReference>
<dbReference type="InterPro" id="IPR038765">
    <property type="entry name" value="Papain-like_cys_pep_sf"/>
</dbReference>
<name>A0A2T7A1D3_TUBBO</name>
<comment type="caution">
    <text evidence="10">The sequence shown here is derived from an EMBL/GenBank/DDBJ whole genome shotgun (WGS) entry which is preliminary data.</text>
</comment>